<protein>
    <submittedName>
        <fullName evidence="2">N-acetyltransferase family protein</fullName>
    </submittedName>
</protein>
<dbReference type="SUPFAM" id="SSF55729">
    <property type="entry name" value="Acyl-CoA N-acyltransferases (Nat)"/>
    <property type="match status" value="1"/>
</dbReference>
<feature type="domain" description="N-acetyltransferase" evidence="1">
    <location>
        <begin position="5"/>
        <end position="167"/>
    </location>
</feature>
<dbReference type="InterPro" id="IPR000182">
    <property type="entry name" value="GNAT_dom"/>
</dbReference>
<dbReference type="PANTHER" id="PTHR43072:SF8">
    <property type="entry name" value="ACYLTRANSFERASE FABY-RELATED"/>
    <property type="match status" value="1"/>
</dbReference>
<dbReference type="PANTHER" id="PTHR43072">
    <property type="entry name" value="N-ACETYLTRANSFERASE"/>
    <property type="match status" value="1"/>
</dbReference>
<dbReference type="GO" id="GO:0016747">
    <property type="term" value="F:acyltransferase activity, transferring groups other than amino-acyl groups"/>
    <property type="evidence" value="ECO:0007669"/>
    <property type="project" value="InterPro"/>
</dbReference>
<keyword evidence="2" id="KW-0808">Transferase</keyword>
<dbReference type="PROSITE" id="PS51186">
    <property type="entry name" value="GNAT"/>
    <property type="match status" value="1"/>
</dbReference>
<gene>
    <name evidence="2" type="ORF">FJU11_12730</name>
</gene>
<keyword evidence="3" id="KW-1185">Reference proteome</keyword>
<reference evidence="2 3" key="1">
    <citation type="submission" date="2019-06" db="EMBL/GenBank/DDBJ databases">
        <authorList>
            <person name="Li M."/>
        </authorList>
    </citation>
    <scope>NUCLEOTIDE SEQUENCE [LARGE SCALE GENOMIC DNA]</scope>
    <source>
        <strain evidence="2 3">BGMRC6574</strain>
    </source>
</reference>
<dbReference type="InterPro" id="IPR016181">
    <property type="entry name" value="Acyl_CoA_acyltransferase"/>
</dbReference>
<comment type="caution">
    <text evidence="2">The sequence shown here is derived from an EMBL/GenBank/DDBJ whole genome shotgun (WGS) entry which is preliminary data.</text>
</comment>
<organism evidence="2 3">
    <name type="scientific">Pararhizobium mangrovi</name>
    <dbReference type="NCBI Taxonomy" id="2590452"/>
    <lineage>
        <taxon>Bacteria</taxon>
        <taxon>Pseudomonadati</taxon>
        <taxon>Pseudomonadota</taxon>
        <taxon>Alphaproteobacteria</taxon>
        <taxon>Hyphomicrobiales</taxon>
        <taxon>Rhizobiaceae</taxon>
        <taxon>Rhizobium/Agrobacterium group</taxon>
        <taxon>Pararhizobium</taxon>
    </lineage>
</organism>
<dbReference type="OrthoDB" id="5459937at2"/>
<sequence>MPSDPIIRDAGPDDLDAITRIYAEAVENGVASYELTPPDKAEMQARFDGMLEKGYPYLVAQAGDVVVGYAYANAFRTRPAYRWIVESSIYLSVDARGLGIGRVLLDALVERASALGFRQMIAVIGGAHPASIGVHRACGFTECGRMTATGYKHGRWLDTVLMQKALGDGGETPPDLDAYPGTLFTE</sequence>
<dbReference type="Gene3D" id="3.40.630.30">
    <property type="match status" value="1"/>
</dbReference>
<dbReference type="Proteomes" id="UP000320314">
    <property type="component" value="Unassembled WGS sequence"/>
</dbReference>
<dbReference type="Pfam" id="PF13420">
    <property type="entry name" value="Acetyltransf_4"/>
    <property type="match status" value="1"/>
</dbReference>
<dbReference type="RefSeq" id="WP_141167447.1">
    <property type="nucleotide sequence ID" value="NZ_VHLH01000024.1"/>
</dbReference>
<evidence type="ECO:0000313" key="3">
    <source>
        <dbReference type="Proteomes" id="UP000320314"/>
    </source>
</evidence>
<proteinExistence type="predicted"/>
<name>A0A506U1U6_9HYPH</name>
<evidence type="ECO:0000313" key="2">
    <source>
        <dbReference type="EMBL" id="TPW27004.1"/>
    </source>
</evidence>
<dbReference type="CDD" id="cd04301">
    <property type="entry name" value="NAT_SF"/>
    <property type="match status" value="1"/>
</dbReference>
<evidence type="ECO:0000259" key="1">
    <source>
        <dbReference type="PROSITE" id="PS51186"/>
    </source>
</evidence>
<dbReference type="AlphaFoldDB" id="A0A506U1U6"/>
<dbReference type="EMBL" id="VHLH01000024">
    <property type="protein sequence ID" value="TPW27004.1"/>
    <property type="molecule type" value="Genomic_DNA"/>
</dbReference>
<accession>A0A506U1U6</accession>